<evidence type="ECO:0000313" key="1">
    <source>
        <dbReference type="EMBL" id="QQV79620.1"/>
    </source>
</evidence>
<dbReference type="EMBL" id="CP068242">
    <property type="protein sequence ID" value="QQV79620.1"/>
    <property type="molecule type" value="Genomic_DNA"/>
</dbReference>
<dbReference type="AlphaFoldDB" id="A0A974NZ27"/>
<gene>
    <name evidence="1" type="ORF">JG559_01820</name>
</gene>
<reference evidence="1" key="1">
    <citation type="submission" date="2021-01" db="EMBL/GenBank/DDBJ databases">
        <title>Enterococcus.</title>
        <authorList>
            <person name="Du X."/>
            <person name="Wang N."/>
        </authorList>
    </citation>
    <scope>NUCLEOTIDE SEQUENCE [LARGE SCALE GENOMIC DNA]</scope>
    <source>
        <strain evidence="1">T90-2</strain>
    </source>
</reference>
<name>A0A974NZ27_ENTFL</name>
<sequence>MALAYARRNAQRRRGTIKKTDLAQLLTDYPAQYLLGQAEFLWTFLYC</sequence>
<proteinExistence type="predicted"/>
<accession>A0A974NZ27</accession>
<protein>
    <submittedName>
        <fullName evidence="1">Uncharacterized protein</fullName>
    </submittedName>
</protein>
<organism evidence="1">
    <name type="scientific">Enterococcus faecalis</name>
    <name type="common">Streptococcus faecalis</name>
    <dbReference type="NCBI Taxonomy" id="1351"/>
    <lineage>
        <taxon>Bacteria</taxon>
        <taxon>Bacillati</taxon>
        <taxon>Bacillota</taxon>
        <taxon>Bacilli</taxon>
        <taxon>Lactobacillales</taxon>
        <taxon>Enterococcaceae</taxon>
        <taxon>Enterococcus</taxon>
    </lineage>
</organism>